<keyword evidence="2" id="KW-1185">Reference proteome</keyword>
<dbReference type="EMBL" id="JAPUUL010003337">
    <property type="protein sequence ID" value="KAJ8123467.1"/>
    <property type="molecule type" value="Genomic_DNA"/>
</dbReference>
<reference evidence="1" key="1">
    <citation type="submission" date="2022-12" db="EMBL/GenBank/DDBJ databases">
        <title>Genome Sequence of Lasiodiplodia mahajangana.</title>
        <authorList>
            <person name="Buettner E."/>
        </authorList>
    </citation>
    <scope>NUCLEOTIDE SEQUENCE</scope>
    <source>
        <strain evidence="1">VT137</strain>
    </source>
</reference>
<accession>A0ACC2J7T2</accession>
<protein>
    <submittedName>
        <fullName evidence="1">Uncharacterized protein</fullName>
    </submittedName>
</protein>
<proteinExistence type="predicted"/>
<comment type="caution">
    <text evidence="1">The sequence shown here is derived from an EMBL/GenBank/DDBJ whole genome shotgun (WGS) entry which is preliminary data.</text>
</comment>
<evidence type="ECO:0000313" key="2">
    <source>
        <dbReference type="Proteomes" id="UP001153332"/>
    </source>
</evidence>
<organism evidence="1 2">
    <name type="scientific">Lasiodiplodia mahajangana</name>
    <dbReference type="NCBI Taxonomy" id="1108764"/>
    <lineage>
        <taxon>Eukaryota</taxon>
        <taxon>Fungi</taxon>
        <taxon>Dikarya</taxon>
        <taxon>Ascomycota</taxon>
        <taxon>Pezizomycotina</taxon>
        <taxon>Dothideomycetes</taxon>
        <taxon>Dothideomycetes incertae sedis</taxon>
        <taxon>Botryosphaeriales</taxon>
        <taxon>Botryosphaeriaceae</taxon>
        <taxon>Lasiodiplodia</taxon>
    </lineage>
</organism>
<sequence length="140" mass="15125">MHHYGIFITFVITLSTLLIGASPTVIGANKDALSFRSPRNSDDLGSGIDPSIEEALRSPGNRNYLHQNNRDASSDDNSYPEDDDDSEYEFDPDSSIGIDVLPNNVSLSSGSRRVLHVKGISCSGLAASHNVTEAINEFVD</sequence>
<dbReference type="Proteomes" id="UP001153332">
    <property type="component" value="Unassembled WGS sequence"/>
</dbReference>
<evidence type="ECO:0000313" key="1">
    <source>
        <dbReference type="EMBL" id="KAJ8123467.1"/>
    </source>
</evidence>
<name>A0ACC2J7T2_9PEZI</name>
<gene>
    <name evidence="1" type="ORF">O1611_g9584</name>
</gene>